<evidence type="ECO:0000256" key="1">
    <source>
        <dbReference type="SAM" id="MobiDB-lite"/>
    </source>
</evidence>
<accession>A0A699U1J0</accession>
<dbReference type="EMBL" id="BKCJ011274674">
    <property type="protein sequence ID" value="GFD13764.1"/>
    <property type="molecule type" value="Genomic_DNA"/>
</dbReference>
<reference evidence="2" key="1">
    <citation type="journal article" date="2019" name="Sci. Rep.">
        <title>Draft genome of Tanacetum cinerariifolium, the natural source of mosquito coil.</title>
        <authorList>
            <person name="Yamashiro T."/>
            <person name="Shiraishi A."/>
            <person name="Satake H."/>
            <person name="Nakayama K."/>
        </authorList>
    </citation>
    <scope>NUCLEOTIDE SEQUENCE</scope>
</reference>
<proteinExistence type="predicted"/>
<feature type="region of interest" description="Disordered" evidence="1">
    <location>
        <begin position="1"/>
        <end position="54"/>
    </location>
</feature>
<comment type="caution">
    <text evidence="2">The sequence shown here is derived from an EMBL/GenBank/DDBJ whole genome shotgun (WGS) entry which is preliminary data.</text>
</comment>
<evidence type="ECO:0000313" key="2">
    <source>
        <dbReference type="EMBL" id="GFD13764.1"/>
    </source>
</evidence>
<protein>
    <submittedName>
        <fullName evidence="2">Uncharacterized protein</fullName>
    </submittedName>
</protein>
<organism evidence="2">
    <name type="scientific">Tanacetum cinerariifolium</name>
    <name type="common">Dalmatian daisy</name>
    <name type="synonym">Chrysanthemum cinerariifolium</name>
    <dbReference type="NCBI Taxonomy" id="118510"/>
    <lineage>
        <taxon>Eukaryota</taxon>
        <taxon>Viridiplantae</taxon>
        <taxon>Streptophyta</taxon>
        <taxon>Embryophyta</taxon>
        <taxon>Tracheophyta</taxon>
        <taxon>Spermatophyta</taxon>
        <taxon>Magnoliopsida</taxon>
        <taxon>eudicotyledons</taxon>
        <taxon>Gunneridae</taxon>
        <taxon>Pentapetalae</taxon>
        <taxon>asterids</taxon>
        <taxon>campanulids</taxon>
        <taxon>Asterales</taxon>
        <taxon>Asteraceae</taxon>
        <taxon>Asteroideae</taxon>
        <taxon>Anthemideae</taxon>
        <taxon>Anthemidinae</taxon>
        <taxon>Tanacetum</taxon>
    </lineage>
</organism>
<name>A0A699U1J0_TANCI</name>
<gene>
    <name evidence="2" type="ORF">Tci_885733</name>
</gene>
<sequence length="85" mass="9270">MSRLSGDVQHVKPQSSNTETVNVETVNVAEKAQGDDAPHAQSEWEDNGISAMRSSEIGMDTVNIPQKQTFSNVVNGINSERITKK</sequence>
<dbReference type="AlphaFoldDB" id="A0A699U1J0"/>
<feature type="compositionally biased region" description="Low complexity" evidence="1">
    <location>
        <begin position="17"/>
        <end position="30"/>
    </location>
</feature>
<feature type="non-terminal residue" evidence="2">
    <location>
        <position position="85"/>
    </location>
</feature>